<organism evidence="3">
    <name type="scientific">Methanobacterium veterum</name>
    <dbReference type="NCBI Taxonomy" id="408577"/>
    <lineage>
        <taxon>Archaea</taxon>
        <taxon>Methanobacteriati</taxon>
        <taxon>Methanobacteriota</taxon>
        <taxon>Methanomada group</taxon>
        <taxon>Methanobacteria</taxon>
        <taxon>Methanobacteriales</taxon>
        <taxon>Methanobacteriaceae</taxon>
        <taxon>Methanobacterium</taxon>
    </lineage>
</organism>
<feature type="transmembrane region" description="Helical" evidence="1">
    <location>
        <begin position="7"/>
        <end position="27"/>
    </location>
</feature>
<comment type="caution">
    <text evidence="3">The sequence shown here is derived from an EMBL/GenBank/DDBJ whole genome shotgun (WGS) entry which is preliminary data.</text>
</comment>
<dbReference type="RefSeq" id="WP_048081967.1">
    <property type="nucleotide sequence ID" value="NZ_JAPVER010000020.1"/>
</dbReference>
<dbReference type="EMBL" id="JAPVER010000020">
    <property type="protein sequence ID" value="MCZ3365811.1"/>
    <property type="molecule type" value="Genomic_DNA"/>
</dbReference>
<keyword evidence="1" id="KW-0472">Membrane</keyword>
<evidence type="ECO:0000313" key="4">
    <source>
        <dbReference type="Proteomes" id="UP001068021"/>
    </source>
</evidence>
<dbReference type="AlphaFoldDB" id="A0A9E5A287"/>
<reference evidence="3" key="1">
    <citation type="submission" date="2022-12" db="EMBL/GenBank/DDBJ databases">
        <title>Reclassification of two methanogenic archaea species isolated from the Kolyma lowland permafrost.</title>
        <authorList>
            <person name="Trubitsyn V.E."/>
            <person name="Rivkina E.M."/>
            <person name="Shcherbakova V.A."/>
        </authorList>
    </citation>
    <scope>NUCLEOTIDE SEQUENCE</scope>
    <source>
        <strain evidence="2">M2</strain>
        <strain evidence="3">MK4</strain>
    </source>
</reference>
<keyword evidence="1" id="KW-1133">Transmembrane helix</keyword>
<accession>A0A9E5A287</accession>
<name>A0A9E5A287_9EURY</name>
<sequence length="270" mass="30096">MEKKNLLIVGILTGIIIVLIGIGPIIFPNSTSADDSISAGNLHDLNSSAKNITDGLNSVNESSTNETFPEDFSKDYTTFDNSTSKLIAISIARLYQGLSGFYTSHTFNTSLTPDKKYWIVKMDDLMVVTVDAKTLMSKQNGDLNPPVNTWQSLDALKAQYTADIQSTGDETVGESHKITLNGKNIWKVPIYTIVSSWQGGYDDQLVGYVYVDLATGKSKKLYSDIFYDIYCYIFNDDPGTDGWLTLKEVDEKSGWWPSPFRDALRDLYLE</sequence>
<keyword evidence="1" id="KW-0812">Transmembrane</keyword>
<dbReference type="EMBL" id="JAPVES010000024">
    <property type="protein sequence ID" value="MCZ3371276.1"/>
    <property type="molecule type" value="Genomic_DNA"/>
</dbReference>
<dbReference type="Proteomes" id="UP001068021">
    <property type="component" value="Unassembled WGS sequence"/>
</dbReference>
<protein>
    <submittedName>
        <fullName evidence="3">Uncharacterized protein</fullName>
    </submittedName>
</protein>
<gene>
    <name evidence="3" type="ORF">O3H35_01350</name>
    <name evidence="2" type="ORF">O3H54_07930</name>
</gene>
<evidence type="ECO:0000313" key="2">
    <source>
        <dbReference type="EMBL" id="MCZ3365811.1"/>
    </source>
</evidence>
<dbReference type="Proteomes" id="UP001074446">
    <property type="component" value="Unassembled WGS sequence"/>
</dbReference>
<proteinExistence type="predicted"/>
<evidence type="ECO:0000313" key="3">
    <source>
        <dbReference type="EMBL" id="MCZ3371276.1"/>
    </source>
</evidence>
<keyword evidence="4" id="KW-1185">Reference proteome</keyword>
<evidence type="ECO:0000256" key="1">
    <source>
        <dbReference type="SAM" id="Phobius"/>
    </source>
</evidence>